<keyword evidence="7" id="KW-1185">Reference proteome</keyword>
<dbReference type="SUPFAM" id="SSF55331">
    <property type="entry name" value="Tautomerase/MIF"/>
    <property type="match status" value="1"/>
</dbReference>
<evidence type="ECO:0000256" key="1">
    <source>
        <dbReference type="ARBA" id="ARBA00006723"/>
    </source>
</evidence>
<organism evidence="6 7">
    <name type="scientific">Rhodopila globiformis</name>
    <name type="common">Rhodopseudomonas globiformis</name>
    <dbReference type="NCBI Taxonomy" id="1071"/>
    <lineage>
        <taxon>Bacteria</taxon>
        <taxon>Pseudomonadati</taxon>
        <taxon>Pseudomonadota</taxon>
        <taxon>Alphaproteobacteria</taxon>
        <taxon>Acetobacterales</taxon>
        <taxon>Acetobacteraceae</taxon>
        <taxon>Rhodopila</taxon>
    </lineage>
</organism>
<protein>
    <recommendedName>
        <fullName evidence="4">Tautomerase</fullName>
        <ecNumber evidence="4">5.3.2.-</ecNumber>
    </recommendedName>
</protein>
<feature type="active site" description="Proton acceptor; via imino nitrogen" evidence="3">
    <location>
        <position position="2"/>
    </location>
</feature>
<evidence type="ECO:0000313" key="7">
    <source>
        <dbReference type="Proteomes" id="UP000239724"/>
    </source>
</evidence>
<dbReference type="NCBIfam" id="NF002571">
    <property type="entry name" value="PRK02220.1"/>
    <property type="match status" value="1"/>
</dbReference>
<name>A0A2S6NGK0_RHOGL</name>
<dbReference type="OrthoDB" id="9799841at2"/>
<evidence type="ECO:0000313" key="6">
    <source>
        <dbReference type="EMBL" id="PPQ33758.1"/>
    </source>
</evidence>
<evidence type="ECO:0000259" key="5">
    <source>
        <dbReference type="Pfam" id="PF01361"/>
    </source>
</evidence>
<dbReference type="PANTHER" id="PTHR35530:SF1">
    <property type="entry name" value="2-HYDROXYMUCONATE TAUTOMERASE"/>
    <property type="match status" value="1"/>
</dbReference>
<evidence type="ECO:0000256" key="2">
    <source>
        <dbReference type="ARBA" id="ARBA00023235"/>
    </source>
</evidence>
<dbReference type="Pfam" id="PF01361">
    <property type="entry name" value="Tautomerase"/>
    <property type="match status" value="1"/>
</dbReference>
<comment type="caution">
    <text evidence="6">The sequence shown here is derived from an EMBL/GenBank/DDBJ whole genome shotgun (WGS) entry which is preliminary data.</text>
</comment>
<dbReference type="GO" id="GO:0016853">
    <property type="term" value="F:isomerase activity"/>
    <property type="evidence" value="ECO:0007669"/>
    <property type="project" value="UniProtKB-UniRule"/>
</dbReference>
<dbReference type="InterPro" id="IPR014347">
    <property type="entry name" value="Tautomerase/MIF_sf"/>
</dbReference>
<dbReference type="NCBIfam" id="TIGR00013">
    <property type="entry name" value="taut"/>
    <property type="match status" value="1"/>
</dbReference>
<accession>A0A2S6NGK0</accession>
<dbReference type="PANTHER" id="PTHR35530">
    <property type="entry name" value="TAUTOMERASE-RELATED"/>
    <property type="match status" value="1"/>
</dbReference>
<evidence type="ECO:0000256" key="4">
    <source>
        <dbReference type="RuleBase" id="RU362032"/>
    </source>
</evidence>
<keyword evidence="2 4" id="KW-0413">Isomerase</keyword>
<dbReference type="Gene3D" id="3.30.429.10">
    <property type="entry name" value="Macrophage Migration Inhibitory Factor"/>
    <property type="match status" value="1"/>
</dbReference>
<feature type="domain" description="4-oxalocrotonate tautomerase-like" evidence="5">
    <location>
        <begin position="2"/>
        <end position="59"/>
    </location>
</feature>
<dbReference type="EMBL" id="NHRY01000139">
    <property type="protein sequence ID" value="PPQ33758.1"/>
    <property type="molecule type" value="Genomic_DNA"/>
</dbReference>
<dbReference type="RefSeq" id="WP_104519443.1">
    <property type="nucleotide sequence ID" value="NZ_NHRY01000139.1"/>
</dbReference>
<dbReference type="InterPro" id="IPR004370">
    <property type="entry name" value="4-OT-like_dom"/>
</dbReference>
<dbReference type="InterPro" id="IPR018191">
    <property type="entry name" value="4-OT"/>
</dbReference>
<dbReference type="AlphaFoldDB" id="A0A2S6NGK0"/>
<dbReference type="Proteomes" id="UP000239724">
    <property type="component" value="Unassembled WGS sequence"/>
</dbReference>
<sequence length="65" mass="6730">MPIVDITLIEGRSDEAKARLCAGVTEAVVSAIGAPREAVRVILREVPPQHFAVGGVTKAAVKPPA</sequence>
<evidence type="ECO:0000256" key="3">
    <source>
        <dbReference type="PIRSR" id="PIRSR618191-1"/>
    </source>
</evidence>
<reference evidence="6 7" key="1">
    <citation type="journal article" date="2018" name="Arch. Microbiol.">
        <title>New insights into the metabolic potential of the phototrophic purple bacterium Rhodopila globiformis DSM 161(T) from its draft genome sequence and evidence for a vanadium-dependent nitrogenase.</title>
        <authorList>
            <person name="Imhoff J.F."/>
            <person name="Rahn T."/>
            <person name="Kunzel S."/>
            <person name="Neulinger S.C."/>
        </authorList>
    </citation>
    <scope>NUCLEOTIDE SEQUENCE [LARGE SCALE GENOMIC DNA]</scope>
    <source>
        <strain evidence="6 7">DSM 161</strain>
    </source>
</reference>
<proteinExistence type="inferred from homology"/>
<dbReference type="EC" id="5.3.2.-" evidence="4"/>
<gene>
    <name evidence="6" type="ORF">CCS01_13910</name>
</gene>
<comment type="similarity">
    <text evidence="1 4">Belongs to the 4-oxalocrotonate tautomerase family.</text>
</comment>